<feature type="transmembrane region" description="Helical" evidence="6">
    <location>
        <begin position="141"/>
        <end position="161"/>
    </location>
</feature>
<feature type="transmembrane region" description="Helical" evidence="6">
    <location>
        <begin position="79"/>
        <end position="98"/>
    </location>
</feature>
<evidence type="ECO:0000313" key="8">
    <source>
        <dbReference type="Proteomes" id="UP000245624"/>
    </source>
</evidence>
<gene>
    <name evidence="7" type="ORF">DLJ74_03770</name>
</gene>
<keyword evidence="3" id="KW-0133">Cell shape</keyword>
<protein>
    <submittedName>
        <fullName evidence="7">FtsW/RodA/SpoVE family cell cycle protein</fullName>
    </submittedName>
</protein>
<evidence type="ECO:0000313" key="7">
    <source>
        <dbReference type="EMBL" id="PWU70049.1"/>
    </source>
</evidence>
<feature type="transmembrane region" description="Helical" evidence="6">
    <location>
        <begin position="371"/>
        <end position="398"/>
    </location>
</feature>
<name>A0A317L8C0_9BACI</name>
<feature type="transmembrane region" description="Helical" evidence="6">
    <location>
        <begin position="167"/>
        <end position="190"/>
    </location>
</feature>
<keyword evidence="5 6" id="KW-0472">Membrane</keyword>
<organism evidence="7 8">
    <name type="scientific">Gracilibacillus dipsosauri</name>
    <dbReference type="NCBI Taxonomy" id="178340"/>
    <lineage>
        <taxon>Bacteria</taxon>
        <taxon>Bacillati</taxon>
        <taxon>Bacillota</taxon>
        <taxon>Bacilli</taxon>
        <taxon>Bacillales</taxon>
        <taxon>Bacillaceae</taxon>
        <taxon>Gracilibacillus</taxon>
    </lineage>
</organism>
<dbReference type="InterPro" id="IPR047928">
    <property type="entry name" value="Perm_prefix_1"/>
</dbReference>
<evidence type="ECO:0000256" key="6">
    <source>
        <dbReference type="SAM" id="Phobius"/>
    </source>
</evidence>
<keyword evidence="8" id="KW-1185">Reference proteome</keyword>
<feature type="transmembrane region" description="Helical" evidence="6">
    <location>
        <begin position="338"/>
        <end position="359"/>
    </location>
</feature>
<dbReference type="Pfam" id="PF01098">
    <property type="entry name" value="FTSW_RODA_SPOVE"/>
    <property type="match status" value="1"/>
</dbReference>
<dbReference type="Proteomes" id="UP000245624">
    <property type="component" value="Unassembled WGS sequence"/>
</dbReference>
<proteinExistence type="predicted"/>
<dbReference type="GO" id="GO:0008360">
    <property type="term" value="P:regulation of cell shape"/>
    <property type="evidence" value="ECO:0007669"/>
    <property type="project" value="UniProtKB-KW"/>
</dbReference>
<evidence type="ECO:0000256" key="2">
    <source>
        <dbReference type="ARBA" id="ARBA00022692"/>
    </source>
</evidence>
<dbReference type="InterPro" id="IPR001182">
    <property type="entry name" value="FtsW/RodA"/>
</dbReference>
<feature type="transmembrane region" description="Helical" evidence="6">
    <location>
        <begin position="252"/>
        <end position="275"/>
    </location>
</feature>
<dbReference type="PANTHER" id="PTHR30474:SF1">
    <property type="entry name" value="PEPTIDOGLYCAN GLYCOSYLTRANSFERASE MRDB"/>
    <property type="match status" value="1"/>
</dbReference>
<dbReference type="GO" id="GO:0051301">
    <property type="term" value="P:cell division"/>
    <property type="evidence" value="ECO:0007669"/>
    <property type="project" value="InterPro"/>
</dbReference>
<dbReference type="NCBIfam" id="NF038403">
    <property type="entry name" value="perm_prefix_1"/>
    <property type="match status" value="1"/>
</dbReference>
<keyword evidence="4 6" id="KW-1133">Transmembrane helix</keyword>
<evidence type="ECO:0000256" key="4">
    <source>
        <dbReference type="ARBA" id="ARBA00022989"/>
    </source>
</evidence>
<dbReference type="PANTHER" id="PTHR30474">
    <property type="entry name" value="CELL CYCLE PROTEIN"/>
    <property type="match status" value="1"/>
</dbReference>
<feature type="transmembrane region" description="Helical" evidence="6">
    <location>
        <begin position="404"/>
        <end position="426"/>
    </location>
</feature>
<dbReference type="GO" id="GO:0005886">
    <property type="term" value="C:plasma membrane"/>
    <property type="evidence" value="ECO:0007669"/>
    <property type="project" value="TreeGrafter"/>
</dbReference>
<accession>A0A317L8C0</accession>
<dbReference type="AlphaFoldDB" id="A0A317L8C0"/>
<keyword evidence="2 6" id="KW-0812">Transmembrane</keyword>
<dbReference type="EMBL" id="QGTD01000004">
    <property type="protein sequence ID" value="PWU70049.1"/>
    <property type="molecule type" value="Genomic_DNA"/>
</dbReference>
<comment type="caution">
    <text evidence="7">The sequence shown here is derived from an EMBL/GenBank/DDBJ whole genome shotgun (WGS) entry which is preliminary data.</text>
</comment>
<sequence>MNSSLIKEFLSKVISKVKAKEAHNLIEKELVDHLQELSLSYQQKQLSKEDAEKKAIQEMGNPYTLGESLNKVHQPKMDWFLIVLFLAIAAIGFVPLIYGEPRIINATSSFVIKQLIGYLISITVIIGIIKLDYRKLKNGWTFFYGIGLMLQLCTVLFGVTVNGSKSWLAIFGVGVDMTLVTLFFYFLAWTGIFSKMHVFNSWLKQGALVILFWLPISIYLIFPSYMVMLLYFLCLAVMFAFSNVHRKLAIKLVAVNLIASLCFISIMLVSSQGYFMDRLLGFLHPNSDPYGEGYMYLLLKDAFLQAGWFGHGLEQELTLHTIVNTHTDFAFPYLVSTLGWAFGIALCTVLLAFISRLSINAFKTKDRYGRLLVIGGATLFTVPTIYNILMGVGIVPIIGISIPFISYGVSIIVVYTVILGLILSVYRRKDMVVETW</sequence>
<evidence type="ECO:0000256" key="5">
    <source>
        <dbReference type="ARBA" id="ARBA00023136"/>
    </source>
</evidence>
<dbReference type="GO" id="GO:0015648">
    <property type="term" value="F:lipid-linked peptidoglycan transporter activity"/>
    <property type="evidence" value="ECO:0007669"/>
    <property type="project" value="TreeGrafter"/>
</dbReference>
<feature type="transmembrane region" description="Helical" evidence="6">
    <location>
        <begin position="202"/>
        <end position="222"/>
    </location>
</feature>
<feature type="transmembrane region" description="Helical" evidence="6">
    <location>
        <begin position="110"/>
        <end position="129"/>
    </location>
</feature>
<dbReference type="OrthoDB" id="2192428at2"/>
<evidence type="ECO:0000256" key="3">
    <source>
        <dbReference type="ARBA" id="ARBA00022960"/>
    </source>
</evidence>
<comment type="subcellular location">
    <subcellularLocation>
        <location evidence="1">Membrane</location>
        <topology evidence="1">Multi-pass membrane protein</topology>
    </subcellularLocation>
</comment>
<dbReference type="RefSeq" id="WP_109983420.1">
    <property type="nucleotide sequence ID" value="NZ_QGTD01000004.1"/>
</dbReference>
<reference evidence="7 8" key="1">
    <citation type="submission" date="2018-05" db="EMBL/GenBank/DDBJ databases">
        <title>Genomic analysis of Gracilibacillus dipsosauri DD1 reveals novel features of a salt-tolerant amylase.</title>
        <authorList>
            <person name="Deutch C.E."/>
            <person name="Yang S."/>
        </authorList>
    </citation>
    <scope>NUCLEOTIDE SEQUENCE [LARGE SCALE GENOMIC DNA]</scope>
    <source>
        <strain evidence="7 8">DD1</strain>
    </source>
</reference>
<evidence type="ECO:0000256" key="1">
    <source>
        <dbReference type="ARBA" id="ARBA00004141"/>
    </source>
</evidence>
<dbReference type="GO" id="GO:0032153">
    <property type="term" value="C:cell division site"/>
    <property type="evidence" value="ECO:0007669"/>
    <property type="project" value="TreeGrafter"/>
</dbReference>